<evidence type="ECO:0000256" key="3">
    <source>
        <dbReference type="ARBA" id="ARBA00022475"/>
    </source>
</evidence>
<keyword evidence="10" id="KW-1185">Reference proteome</keyword>
<dbReference type="PRINTS" id="PR01036">
    <property type="entry name" value="TCRTETB"/>
</dbReference>
<feature type="transmembrane region" description="Helical" evidence="7">
    <location>
        <begin position="432"/>
        <end position="452"/>
    </location>
</feature>
<sequence length="469" mass="47330">MPPAERPGRVLALVSVAVFMASLDLFIVNVAMPELARDFAGSSLAELSWVLNAYAIVFAALLIPAGRIADRIGRRRAFSGGIALFTLASALCGLAPSVELLVAARVVQAVGAAFLMPTSLALLLPAFAPEKRPVAIGVWAAVGGVAAAAGPPLGGLLTELSWRLVFLVNVPVGIVAVLLAGRVLREARDPSAQRPDLLGTALLVAGVALLSLGLVQAPEWGWGDSRTVAALAVAALALAGFAAHCARSASPVIEPSLLRVRSFALANLSVLLFMTAFAATLLANVLFLTDVWGWSVLHAGVALTPGPLFAAATAVPGGRLAVRYGQRTIAALGCALFAVSAAWAAWRMEAEPVYWSVLLPAWCVGGVGVGFTLAPLSSAAAASLPPARFATGTAVFTTSRQLGAVLGVAILVALLGDPAAGGDPLGAFQEGWWFIAAAAAAAAVVASAIGPVRLAAAPAAPASAPAPAA</sequence>
<proteinExistence type="predicted"/>
<evidence type="ECO:0000256" key="2">
    <source>
        <dbReference type="ARBA" id="ARBA00022448"/>
    </source>
</evidence>
<keyword evidence="2" id="KW-0813">Transport</keyword>
<dbReference type="Gene3D" id="1.20.1250.20">
    <property type="entry name" value="MFS general substrate transporter like domains"/>
    <property type="match status" value="1"/>
</dbReference>
<dbReference type="InterPro" id="IPR020846">
    <property type="entry name" value="MFS_dom"/>
</dbReference>
<dbReference type="PROSITE" id="PS50850">
    <property type="entry name" value="MFS"/>
    <property type="match status" value="1"/>
</dbReference>
<evidence type="ECO:0000313" key="10">
    <source>
        <dbReference type="Proteomes" id="UP001284601"/>
    </source>
</evidence>
<protein>
    <submittedName>
        <fullName evidence="9">DHA2 family efflux MFS transporter permease subunit</fullName>
    </submittedName>
</protein>
<evidence type="ECO:0000313" key="9">
    <source>
        <dbReference type="EMBL" id="MDW5597599.1"/>
    </source>
</evidence>
<feature type="transmembrane region" description="Helical" evidence="7">
    <location>
        <begin position="265"/>
        <end position="288"/>
    </location>
</feature>
<dbReference type="InterPro" id="IPR036259">
    <property type="entry name" value="MFS_trans_sf"/>
</dbReference>
<feature type="transmembrane region" description="Helical" evidence="7">
    <location>
        <begin position="160"/>
        <end position="184"/>
    </location>
</feature>
<feature type="transmembrane region" description="Helical" evidence="7">
    <location>
        <begin position="47"/>
        <end position="65"/>
    </location>
</feature>
<dbReference type="PANTHER" id="PTHR42718:SF48">
    <property type="entry name" value="CONSERVED TWO-DOMAIN MEMBRANE PROTEIN-RELATED"/>
    <property type="match status" value="1"/>
</dbReference>
<evidence type="ECO:0000256" key="4">
    <source>
        <dbReference type="ARBA" id="ARBA00022692"/>
    </source>
</evidence>
<organism evidence="9 10">
    <name type="scientific">Conexibacter stalactiti</name>
    <dbReference type="NCBI Taxonomy" id="1940611"/>
    <lineage>
        <taxon>Bacteria</taxon>
        <taxon>Bacillati</taxon>
        <taxon>Actinomycetota</taxon>
        <taxon>Thermoleophilia</taxon>
        <taxon>Solirubrobacterales</taxon>
        <taxon>Conexibacteraceae</taxon>
        <taxon>Conexibacter</taxon>
    </lineage>
</organism>
<gene>
    <name evidence="9" type="ORF">R7226_24830</name>
</gene>
<feature type="transmembrane region" description="Helical" evidence="7">
    <location>
        <begin position="402"/>
        <end position="420"/>
    </location>
</feature>
<feature type="transmembrane region" description="Helical" evidence="7">
    <location>
        <begin position="134"/>
        <end position="154"/>
    </location>
</feature>
<feature type="transmembrane region" description="Helical" evidence="7">
    <location>
        <begin position="328"/>
        <end position="346"/>
    </location>
</feature>
<feature type="transmembrane region" description="Helical" evidence="7">
    <location>
        <begin position="12"/>
        <end position="32"/>
    </location>
</feature>
<dbReference type="Gene3D" id="1.20.1720.10">
    <property type="entry name" value="Multidrug resistance protein D"/>
    <property type="match status" value="1"/>
</dbReference>
<dbReference type="CDD" id="cd17321">
    <property type="entry name" value="MFS_MMR_MDR_like"/>
    <property type="match status" value="1"/>
</dbReference>
<dbReference type="Pfam" id="PF07690">
    <property type="entry name" value="MFS_1"/>
    <property type="match status" value="2"/>
</dbReference>
<dbReference type="Proteomes" id="UP001284601">
    <property type="component" value="Unassembled WGS sequence"/>
</dbReference>
<feature type="transmembrane region" description="Helical" evidence="7">
    <location>
        <begin position="196"/>
        <end position="215"/>
    </location>
</feature>
<evidence type="ECO:0000259" key="8">
    <source>
        <dbReference type="PROSITE" id="PS50850"/>
    </source>
</evidence>
<comment type="subcellular location">
    <subcellularLocation>
        <location evidence="1">Cell membrane</location>
        <topology evidence="1">Multi-pass membrane protein</topology>
    </subcellularLocation>
</comment>
<keyword evidence="3" id="KW-1003">Cell membrane</keyword>
<dbReference type="EMBL" id="JAWSTH010000095">
    <property type="protein sequence ID" value="MDW5597599.1"/>
    <property type="molecule type" value="Genomic_DNA"/>
</dbReference>
<dbReference type="SUPFAM" id="SSF103473">
    <property type="entry name" value="MFS general substrate transporter"/>
    <property type="match status" value="1"/>
</dbReference>
<accession>A0ABU4HXL0</accession>
<name>A0ABU4HXL0_9ACTN</name>
<feature type="transmembrane region" description="Helical" evidence="7">
    <location>
        <begin position="227"/>
        <end position="245"/>
    </location>
</feature>
<reference evidence="9 10" key="2">
    <citation type="submission" date="2023-10" db="EMBL/GenBank/DDBJ databases">
        <authorList>
            <person name="Han X.F."/>
        </authorList>
    </citation>
    <scope>NUCLEOTIDE SEQUENCE [LARGE SCALE GENOMIC DNA]</scope>
    <source>
        <strain evidence="9 10">KCTC 39840</strain>
    </source>
</reference>
<evidence type="ECO:0000256" key="6">
    <source>
        <dbReference type="ARBA" id="ARBA00023136"/>
    </source>
</evidence>
<keyword evidence="5 7" id="KW-1133">Transmembrane helix</keyword>
<dbReference type="RefSeq" id="WP_318600065.1">
    <property type="nucleotide sequence ID" value="NZ_JAWSTH010000095.1"/>
</dbReference>
<keyword evidence="6 7" id="KW-0472">Membrane</keyword>
<dbReference type="PROSITE" id="PS00216">
    <property type="entry name" value="SUGAR_TRANSPORT_1"/>
    <property type="match status" value="1"/>
</dbReference>
<feature type="transmembrane region" description="Helical" evidence="7">
    <location>
        <begin position="102"/>
        <end position="127"/>
    </location>
</feature>
<evidence type="ECO:0000256" key="1">
    <source>
        <dbReference type="ARBA" id="ARBA00004651"/>
    </source>
</evidence>
<dbReference type="InterPro" id="IPR004638">
    <property type="entry name" value="EmrB-like"/>
</dbReference>
<dbReference type="NCBIfam" id="TIGR00711">
    <property type="entry name" value="efflux_EmrB"/>
    <property type="match status" value="1"/>
</dbReference>
<comment type="caution">
    <text evidence="9">The sequence shown here is derived from an EMBL/GenBank/DDBJ whole genome shotgun (WGS) entry which is preliminary data.</text>
</comment>
<feature type="transmembrane region" description="Helical" evidence="7">
    <location>
        <begin position="294"/>
        <end position="316"/>
    </location>
</feature>
<feature type="transmembrane region" description="Helical" evidence="7">
    <location>
        <begin position="358"/>
        <end position="381"/>
    </location>
</feature>
<dbReference type="PANTHER" id="PTHR42718">
    <property type="entry name" value="MAJOR FACILITATOR SUPERFAMILY MULTIDRUG TRANSPORTER MFSC"/>
    <property type="match status" value="1"/>
</dbReference>
<feature type="domain" description="Major facilitator superfamily (MFS) profile" evidence="8">
    <location>
        <begin position="10"/>
        <end position="454"/>
    </location>
</feature>
<feature type="transmembrane region" description="Helical" evidence="7">
    <location>
        <begin position="77"/>
        <end position="96"/>
    </location>
</feature>
<reference evidence="10" key="1">
    <citation type="submission" date="2023-07" db="EMBL/GenBank/DDBJ databases">
        <title>Conexibacter stalactiti sp. nov., isolated from stalactites in a lava cave and emended description of the genus Conexibacter.</title>
        <authorList>
            <person name="Lee S.D."/>
        </authorList>
    </citation>
    <scope>NUCLEOTIDE SEQUENCE [LARGE SCALE GENOMIC DNA]</scope>
    <source>
        <strain evidence="10">KCTC 39840</strain>
    </source>
</reference>
<dbReference type="InterPro" id="IPR011701">
    <property type="entry name" value="MFS"/>
</dbReference>
<dbReference type="InterPro" id="IPR005829">
    <property type="entry name" value="Sugar_transporter_CS"/>
</dbReference>
<keyword evidence="4 7" id="KW-0812">Transmembrane</keyword>
<evidence type="ECO:0000256" key="5">
    <source>
        <dbReference type="ARBA" id="ARBA00022989"/>
    </source>
</evidence>
<evidence type="ECO:0000256" key="7">
    <source>
        <dbReference type="SAM" id="Phobius"/>
    </source>
</evidence>